<gene>
    <name evidence="2" type="ORF">BQ8482_90291</name>
</gene>
<evidence type="ECO:0000256" key="1">
    <source>
        <dbReference type="SAM" id="SignalP"/>
    </source>
</evidence>
<evidence type="ECO:0000313" key="2">
    <source>
        <dbReference type="EMBL" id="SJM35916.1"/>
    </source>
</evidence>
<keyword evidence="1" id="KW-0732">Signal</keyword>
<dbReference type="EMBL" id="FUIG01000103">
    <property type="protein sequence ID" value="SJM35916.1"/>
    <property type="molecule type" value="Genomic_DNA"/>
</dbReference>
<dbReference type="RefSeq" id="WP_244603132.1">
    <property type="nucleotide sequence ID" value="NZ_FUIG01000103.1"/>
</dbReference>
<feature type="chain" id="PRO_5015128198" evidence="1">
    <location>
        <begin position="24"/>
        <end position="126"/>
    </location>
</feature>
<dbReference type="Proteomes" id="UP000245698">
    <property type="component" value="Unassembled WGS sequence"/>
</dbReference>
<feature type="signal peptide" evidence="1">
    <location>
        <begin position="1"/>
        <end position="23"/>
    </location>
</feature>
<accession>A0A2P9AXH3</accession>
<sequence length="126" mass="13281">MSLRAVYLAVVASVMLAAGQASAAAIDLSKPYGNKSGCINKNGQQVYAEDMLLLTDKEFITVASACTFTETQAQADGSLVVKAQCQAEGEEGESPGQFTIKRSNKNARLVIADEDGMVMGEVSPCR</sequence>
<keyword evidence="3" id="KW-1185">Reference proteome</keyword>
<evidence type="ECO:0000313" key="3">
    <source>
        <dbReference type="Proteomes" id="UP000245698"/>
    </source>
</evidence>
<protein>
    <submittedName>
        <fullName evidence="2">Uncharacterized protein</fullName>
    </submittedName>
</protein>
<name>A0A2P9AXH3_9HYPH</name>
<proteinExistence type="predicted"/>
<dbReference type="AlphaFoldDB" id="A0A2P9AXH3"/>
<organism evidence="2 3">
    <name type="scientific">Mesorhizobium delmotii</name>
    <dbReference type="NCBI Taxonomy" id="1631247"/>
    <lineage>
        <taxon>Bacteria</taxon>
        <taxon>Pseudomonadati</taxon>
        <taxon>Pseudomonadota</taxon>
        <taxon>Alphaproteobacteria</taxon>
        <taxon>Hyphomicrobiales</taxon>
        <taxon>Phyllobacteriaceae</taxon>
        <taxon>Mesorhizobium</taxon>
    </lineage>
</organism>
<reference evidence="3" key="1">
    <citation type="submission" date="2016-12" db="EMBL/GenBank/DDBJ databases">
        <authorList>
            <person name="Brunel B."/>
        </authorList>
    </citation>
    <scope>NUCLEOTIDE SEQUENCE [LARGE SCALE GENOMIC DNA]</scope>
</reference>